<evidence type="ECO:0000313" key="2">
    <source>
        <dbReference type="EMBL" id="KAK8083867.1"/>
    </source>
</evidence>
<accession>A0ABR1WK46</accession>
<gene>
    <name evidence="2" type="ORF">PG996_002648</name>
</gene>
<dbReference type="Proteomes" id="UP001446871">
    <property type="component" value="Unassembled WGS sequence"/>
</dbReference>
<reference evidence="2 3" key="1">
    <citation type="submission" date="2023-01" db="EMBL/GenBank/DDBJ databases">
        <title>Analysis of 21 Apiospora genomes using comparative genomics revels a genus with tremendous synthesis potential of carbohydrate active enzymes and secondary metabolites.</title>
        <authorList>
            <person name="Sorensen T."/>
        </authorList>
    </citation>
    <scope>NUCLEOTIDE SEQUENCE [LARGE SCALE GENOMIC DNA]</scope>
    <source>
        <strain evidence="2 3">CBS 83171</strain>
    </source>
</reference>
<organism evidence="2 3">
    <name type="scientific">Apiospora saccharicola</name>
    <dbReference type="NCBI Taxonomy" id="335842"/>
    <lineage>
        <taxon>Eukaryota</taxon>
        <taxon>Fungi</taxon>
        <taxon>Dikarya</taxon>
        <taxon>Ascomycota</taxon>
        <taxon>Pezizomycotina</taxon>
        <taxon>Sordariomycetes</taxon>
        <taxon>Xylariomycetidae</taxon>
        <taxon>Amphisphaeriales</taxon>
        <taxon>Apiosporaceae</taxon>
        <taxon>Apiospora</taxon>
    </lineage>
</organism>
<evidence type="ECO:0000256" key="1">
    <source>
        <dbReference type="SAM" id="SignalP"/>
    </source>
</evidence>
<name>A0ABR1WK46_9PEZI</name>
<sequence>MRAFTISAFAAGAFIALTQAAATVSKARADFYWKEGECSDEDRGMITSLLGSGNVTVASDEPYYSIATTQFDPSCTFDFDLDYSRVKWNDRASSRMRTMATTAPLSADNVDPKDLHIVTWKKEEVGGPVHPLARRQGAVVNTVCQSVSWRGEGFLAINFVKVTGC</sequence>
<evidence type="ECO:0000313" key="3">
    <source>
        <dbReference type="Proteomes" id="UP001446871"/>
    </source>
</evidence>
<feature type="chain" id="PRO_5045279907" evidence="1">
    <location>
        <begin position="21"/>
        <end position="165"/>
    </location>
</feature>
<feature type="signal peptide" evidence="1">
    <location>
        <begin position="1"/>
        <end position="20"/>
    </location>
</feature>
<comment type="caution">
    <text evidence="2">The sequence shown here is derived from an EMBL/GenBank/DDBJ whole genome shotgun (WGS) entry which is preliminary data.</text>
</comment>
<keyword evidence="3" id="KW-1185">Reference proteome</keyword>
<dbReference type="EMBL" id="JAQQWM010000001">
    <property type="protein sequence ID" value="KAK8083867.1"/>
    <property type="molecule type" value="Genomic_DNA"/>
</dbReference>
<keyword evidence="1" id="KW-0732">Signal</keyword>
<protein>
    <submittedName>
        <fullName evidence="2">Uncharacterized protein</fullName>
    </submittedName>
</protein>
<proteinExistence type="predicted"/>